<feature type="compositionally biased region" description="Pro residues" evidence="17">
    <location>
        <begin position="967"/>
        <end position="976"/>
    </location>
</feature>
<evidence type="ECO:0000256" key="1">
    <source>
        <dbReference type="ARBA" id="ARBA00004241"/>
    </source>
</evidence>
<keyword evidence="22" id="KW-1185">Reference proteome</keyword>
<sequence>MKLSKKPLAAIIFLLLAQMPARGGVMRYDIAIQDYRDFAENRGKYAPGAENIPVYRRTDGGLEGYLNAPVPDLGMIANLGYATIVAPSHVIGVRHNGGYKNIAFGNNAKFAPTYKLINRNNAPTGDFHAPRLNKVMVDAAALPIVTRAELKQGGTARYTAFARAGGGTQQQEAATGNTAVPVASAYKWKSGGMILSSAVSLDTMIRWKNYGAGSPYASPLSLSGLGGDSGSPVLAWDSVDKEWKAAGVLFAIAGGSANNRQTIAHYVDSEFLQQVLANARDANVTDSAAAGDIHWQDDAIKQGAKNWSWHGLTGSQAALAPSQATLDQLDATKDLRFNGEGGNIVLEQAVNMGAGKLQFSSDYTVRSATQANATWAGGGVEVDKNKTVLWQVNGLKGDALHKIGAGTLYVNASGVNDGALNAGDGTVVLAQQAGDGNKKQAFSQVTLISGRPTVVLKDSEQIAPDNIRFGYRGGTLDVNGNSLTFNDIQHNDSGARIVNRNSEAAAKITLAGSDKTFLGTFGDKNTARNLSLTYAPQATNGNWTLRGGASLNTLAIEQGEFIVGGEQVKHAGMAYFSDDWLEKTYDIATVDVAGSATLTLKEHAALTGNTRIGKAATLTLWDRTALAGEVALQDSDSRLIADIQEHNSTMGETASHITANIYGDGKVEKTGSGLLTLSGNVDNAQGIDVAAGSLRMDGRMSSAMTLGKETVLSGNGRIASVTLADSATIAPGARASDSSGASTLRIGTLNAVNSATVALNSGFTQATTDRLLIDGDLNSAEDNPITLLINATGVWQDSDANQNSTADNMEGLSLIQVGGKASANSIKLANGYVARGAWAYGLYAFAPGHASAKARDVQGEGDQYWDYRLQNIMLNAEGISTPVAPTPEPAPEPTPSPAPAPEHKPEPSPAPAPEHKPEPTPAPAPEHKPEPSPAPAPEHKPEPSPAPAPEHKPEPSPAPAPEHKPEPTPAPKPEPAPIRKAVIPQVPAYISLPAMMLNVDQSIASLLTDSARDSRSHFFMSGYGGGDSYHASGSFTNYGYDFKTRYQGWVMGGRWQTDDESANRYALSLGVHKGSLSLKPDAADGASNGSFKTRGLISILSWQHDNGLMADITLGYTRFKGDVATDLRGHVASPQAAVWRAGAETGKSWRWANHRFTPLAGIEFQHLEIDRFTDKDKASVRYAISHSPTFSVGIRHEWQSAPERIAGITLNNALRLRAVTGNAPETIVGSGAQRATFQSGKGGNQLTVKSGLDFAATENVSFNTHVKYQQRLEHEGISDWSVFGGINIRY</sequence>
<feature type="chain" id="PRO_5037994402" evidence="18">
    <location>
        <begin position="24"/>
        <end position="1290"/>
    </location>
</feature>
<keyword evidence="10" id="KW-0574">Periplasm</keyword>
<feature type="compositionally biased region" description="Pro residues" evidence="17">
    <location>
        <begin position="884"/>
        <end position="900"/>
    </location>
</feature>
<dbReference type="RefSeq" id="WP_249938769.1">
    <property type="nucleotide sequence ID" value="NZ_JAGFEW010000002.1"/>
</dbReference>
<keyword evidence="5" id="KW-1134">Transmembrane beta strand</keyword>
<dbReference type="SUPFAM" id="SSF51126">
    <property type="entry name" value="Pectin lyase-like"/>
    <property type="match status" value="1"/>
</dbReference>
<dbReference type="InterPro" id="IPR005546">
    <property type="entry name" value="Autotransporte_beta"/>
</dbReference>
<evidence type="ECO:0000313" key="21">
    <source>
        <dbReference type="EMBL" id="MBV5094388.1"/>
    </source>
</evidence>
<feature type="region of interest" description="Disordered" evidence="17">
    <location>
        <begin position="879"/>
        <end position="977"/>
    </location>
</feature>
<dbReference type="Pfam" id="PF24078">
    <property type="entry name" value="Beta-sol_PIC_HAP1_IgA0_2nd"/>
    <property type="match status" value="1"/>
</dbReference>
<dbReference type="Pfam" id="PF02395">
    <property type="entry name" value="Peptidase_S6"/>
    <property type="match status" value="1"/>
</dbReference>
<evidence type="ECO:0000256" key="9">
    <source>
        <dbReference type="ARBA" id="ARBA00022729"/>
    </source>
</evidence>
<name>A0A949Q5J8_9ENTR</name>
<keyword evidence="16" id="KW-0998">Cell outer membrane</keyword>
<protein>
    <submittedName>
        <fullName evidence="21">Autotransporter outer membrane beta-barrel domain-containing protein</fullName>
    </submittedName>
</protein>
<evidence type="ECO:0000256" key="17">
    <source>
        <dbReference type="SAM" id="MobiDB-lite"/>
    </source>
</evidence>
<evidence type="ECO:0000256" key="3">
    <source>
        <dbReference type="ARBA" id="ARBA00004571"/>
    </source>
</evidence>
<evidence type="ECO:0000259" key="20">
    <source>
        <dbReference type="PROSITE" id="PS51691"/>
    </source>
</evidence>
<keyword evidence="12" id="KW-0720">Serine protease</keyword>
<evidence type="ECO:0000256" key="6">
    <source>
        <dbReference type="ARBA" id="ARBA00022525"/>
    </source>
</evidence>
<dbReference type="InterPro" id="IPR030396">
    <property type="entry name" value="Peptidase_S6_dom"/>
</dbReference>
<dbReference type="Gene3D" id="2.160.20.20">
    <property type="match status" value="1"/>
</dbReference>
<proteinExistence type="predicted"/>
<keyword evidence="8" id="KW-0812">Transmembrane</keyword>
<evidence type="ECO:0000256" key="10">
    <source>
        <dbReference type="ARBA" id="ARBA00022764"/>
    </source>
</evidence>
<dbReference type="InterPro" id="IPR036709">
    <property type="entry name" value="Autotransporte_beta_dom_sf"/>
</dbReference>
<dbReference type="InterPro" id="IPR000710">
    <property type="entry name" value="Peptidase_S6"/>
</dbReference>
<dbReference type="PROSITE" id="PS51208">
    <property type="entry name" value="AUTOTRANSPORTER"/>
    <property type="match status" value="1"/>
</dbReference>
<dbReference type="PROSITE" id="PS51691">
    <property type="entry name" value="PEPTIDASE_S6"/>
    <property type="match status" value="1"/>
</dbReference>
<dbReference type="InterPro" id="IPR012332">
    <property type="entry name" value="Autotransporter_pectin_lyase_C"/>
</dbReference>
<gene>
    <name evidence="21" type="ORF">JZ788_01205</name>
</gene>
<dbReference type="GO" id="GO:0006508">
    <property type="term" value="P:proteolysis"/>
    <property type="evidence" value="ECO:0007669"/>
    <property type="project" value="UniProtKB-KW"/>
</dbReference>
<dbReference type="GO" id="GO:0009986">
    <property type="term" value="C:cell surface"/>
    <property type="evidence" value="ECO:0007669"/>
    <property type="project" value="UniProtKB-SubCell"/>
</dbReference>
<dbReference type="GO" id="GO:0009279">
    <property type="term" value="C:cell outer membrane"/>
    <property type="evidence" value="ECO:0007669"/>
    <property type="project" value="UniProtKB-SubCell"/>
</dbReference>
<keyword evidence="9 18" id="KW-0732">Signal</keyword>
<dbReference type="GO" id="GO:0004252">
    <property type="term" value="F:serine-type endopeptidase activity"/>
    <property type="evidence" value="ECO:0007669"/>
    <property type="project" value="InterPro"/>
</dbReference>
<dbReference type="InterPro" id="IPR011050">
    <property type="entry name" value="Pectin_lyase_fold/virulence"/>
</dbReference>
<keyword evidence="15" id="KW-0865">Zymogen</keyword>
<feature type="domain" description="Autotransporter" evidence="19">
    <location>
        <begin position="1011"/>
        <end position="1290"/>
    </location>
</feature>
<reference evidence="21 22" key="1">
    <citation type="submission" date="2021-03" db="EMBL/GenBank/DDBJ databases">
        <title>Tenobrionicola molitorae gen. nov., sp. nov. and Tenobrionicola larvae sp. nov., isolated from larvae of the mealworm Tenobrio molitor L., a proposal to transfer Erwinia teleogrylli Liu et al. 2016 to a new genus Entomohabitans as Entomohabitans teleogrylli comb. nov.</title>
        <authorList>
            <person name="Lee S.D."/>
            <person name="Yang H.L."/>
            <person name="Kim I.S."/>
        </authorList>
    </citation>
    <scope>NUCLEOTIDE SEQUENCE [LARGE SCALE GENOMIC DNA]</scope>
    <source>
        <strain evidence="21 22">YMB-R21</strain>
    </source>
</reference>
<keyword evidence="14" id="KW-0472">Membrane</keyword>
<feature type="domain" description="Peptidase S6" evidence="20">
    <location>
        <begin position="24"/>
        <end position="274"/>
    </location>
</feature>
<dbReference type="Gene3D" id="2.40.128.130">
    <property type="entry name" value="Autotransporter beta-domain"/>
    <property type="match status" value="1"/>
</dbReference>
<dbReference type="SMART" id="SM00869">
    <property type="entry name" value="Autotransporter"/>
    <property type="match status" value="1"/>
</dbReference>
<keyword evidence="11" id="KW-0378">Hydrolase</keyword>
<dbReference type="Proteomes" id="UP000746420">
    <property type="component" value="Unassembled WGS sequence"/>
</dbReference>
<dbReference type="GO" id="GO:0042597">
    <property type="term" value="C:periplasmic space"/>
    <property type="evidence" value="ECO:0007669"/>
    <property type="project" value="UniProtKB-SubCell"/>
</dbReference>
<keyword evidence="13" id="KW-0843">Virulence</keyword>
<evidence type="ECO:0000256" key="15">
    <source>
        <dbReference type="ARBA" id="ARBA00023145"/>
    </source>
</evidence>
<evidence type="ECO:0000256" key="4">
    <source>
        <dbReference type="ARBA" id="ARBA00004613"/>
    </source>
</evidence>
<dbReference type="PRINTS" id="PR00921">
    <property type="entry name" value="IGASERPTASE"/>
</dbReference>
<evidence type="ECO:0000256" key="11">
    <source>
        <dbReference type="ARBA" id="ARBA00022801"/>
    </source>
</evidence>
<evidence type="ECO:0000256" key="16">
    <source>
        <dbReference type="ARBA" id="ARBA00023237"/>
    </source>
</evidence>
<feature type="signal peptide" evidence="18">
    <location>
        <begin position="1"/>
        <end position="23"/>
    </location>
</feature>
<dbReference type="InterPro" id="IPR057393">
    <property type="entry name" value="PIC_HAP1_IgA0_b-sol2"/>
</dbReference>
<evidence type="ECO:0000256" key="18">
    <source>
        <dbReference type="SAM" id="SignalP"/>
    </source>
</evidence>
<evidence type="ECO:0000256" key="5">
    <source>
        <dbReference type="ARBA" id="ARBA00022452"/>
    </source>
</evidence>
<evidence type="ECO:0000256" key="14">
    <source>
        <dbReference type="ARBA" id="ARBA00023136"/>
    </source>
</evidence>
<comment type="caution">
    <text evidence="21">The sequence shown here is derived from an EMBL/GenBank/DDBJ whole genome shotgun (WGS) entry which is preliminary data.</text>
</comment>
<dbReference type="Gene3D" id="2.40.10.120">
    <property type="match status" value="1"/>
</dbReference>
<dbReference type="GO" id="GO:0005576">
    <property type="term" value="C:extracellular region"/>
    <property type="evidence" value="ECO:0007669"/>
    <property type="project" value="UniProtKB-SubCell"/>
</dbReference>
<keyword evidence="7" id="KW-0645">Protease</keyword>
<organism evidence="21 22">
    <name type="scientific">Tenebrionicola larvae</name>
    <dbReference type="NCBI Taxonomy" id="2815733"/>
    <lineage>
        <taxon>Bacteria</taxon>
        <taxon>Pseudomonadati</taxon>
        <taxon>Pseudomonadota</taxon>
        <taxon>Gammaproteobacteria</taxon>
        <taxon>Enterobacterales</taxon>
        <taxon>Enterobacteriaceae</taxon>
        <taxon>Tenebrionibacter/Tenebrionicola group</taxon>
        <taxon>Tenebrionicola</taxon>
    </lineage>
</organism>
<comment type="subcellular location">
    <subcellularLocation>
        <location evidence="3">Cell outer membrane</location>
        <topology evidence="3">Multi-pass membrane protein</topology>
    </subcellularLocation>
    <subcellularLocation>
        <location evidence="1">Cell surface</location>
    </subcellularLocation>
    <subcellularLocation>
        <location evidence="2">Periplasm</location>
    </subcellularLocation>
    <subcellularLocation>
        <location evidence="4">Secreted</location>
    </subcellularLocation>
</comment>
<evidence type="ECO:0000256" key="2">
    <source>
        <dbReference type="ARBA" id="ARBA00004418"/>
    </source>
</evidence>
<dbReference type="SUPFAM" id="SSF103515">
    <property type="entry name" value="Autotransporter"/>
    <property type="match status" value="1"/>
</dbReference>
<evidence type="ECO:0000313" key="22">
    <source>
        <dbReference type="Proteomes" id="UP000746420"/>
    </source>
</evidence>
<evidence type="ECO:0000256" key="13">
    <source>
        <dbReference type="ARBA" id="ARBA00023026"/>
    </source>
</evidence>
<evidence type="ECO:0000256" key="12">
    <source>
        <dbReference type="ARBA" id="ARBA00022825"/>
    </source>
</evidence>
<evidence type="ECO:0000256" key="8">
    <source>
        <dbReference type="ARBA" id="ARBA00022692"/>
    </source>
</evidence>
<keyword evidence="6" id="KW-0964">Secreted</keyword>
<accession>A0A949Q5J8</accession>
<evidence type="ECO:0000259" key="19">
    <source>
        <dbReference type="PROSITE" id="PS51208"/>
    </source>
</evidence>
<dbReference type="EMBL" id="JAGFEW010000002">
    <property type="protein sequence ID" value="MBV5094388.1"/>
    <property type="molecule type" value="Genomic_DNA"/>
</dbReference>
<evidence type="ECO:0000256" key="7">
    <source>
        <dbReference type="ARBA" id="ARBA00022670"/>
    </source>
</evidence>